<dbReference type="PANTHER" id="PTHR30595:SF6">
    <property type="entry name" value="SCHLAFEN ALBA-2 DOMAIN-CONTAINING PROTEIN"/>
    <property type="match status" value="1"/>
</dbReference>
<feature type="domain" description="Schlafen AlbA-2" evidence="1">
    <location>
        <begin position="120"/>
        <end position="255"/>
    </location>
</feature>
<dbReference type="Gene3D" id="3.30.950.30">
    <property type="entry name" value="Schlafen, AAA domain"/>
    <property type="match status" value="1"/>
</dbReference>
<gene>
    <name evidence="2" type="ORF">HEDHIHPB_00004</name>
</gene>
<evidence type="ECO:0000259" key="1">
    <source>
        <dbReference type="Pfam" id="PF04326"/>
    </source>
</evidence>
<dbReference type="InterPro" id="IPR007421">
    <property type="entry name" value="Schlafen_AlbA_2_dom"/>
</dbReference>
<accession>A0A7G9YHU1</accession>
<protein>
    <recommendedName>
        <fullName evidence="1">Schlafen AlbA-2 domain-containing protein</fullName>
    </recommendedName>
</protein>
<dbReference type="AlphaFoldDB" id="A0A7G9YHU1"/>
<dbReference type="Pfam" id="PF04326">
    <property type="entry name" value="SLFN_AlbA_2"/>
    <property type="match status" value="1"/>
</dbReference>
<evidence type="ECO:0000313" key="2">
    <source>
        <dbReference type="EMBL" id="QNO47575.1"/>
    </source>
</evidence>
<proteinExistence type="predicted"/>
<dbReference type="InterPro" id="IPR038461">
    <property type="entry name" value="Schlafen_AlbA_2_dom_sf"/>
</dbReference>
<dbReference type="PANTHER" id="PTHR30595">
    <property type="entry name" value="GLPR-RELATED TRANSCRIPTIONAL REPRESSOR"/>
    <property type="match status" value="1"/>
</dbReference>
<reference evidence="2" key="1">
    <citation type="submission" date="2020-06" db="EMBL/GenBank/DDBJ databases">
        <title>Unique genomic features of the anaerobic methanotrophic archaea.</title>
        <authorList>
            <person name="Chadwick G.L."/>
            <person name="Skennerton C.T."/>
            <person name="Laso-Perez R."/>
            <person name="Leu A.O."/>
            <person name="Speth D.R."/>
            <person name="Yu H."/>
            <person name="Morgan-Lang C."/>
            <person name="Hatzenpichler R."/>
            <person name="Goudeau D."/>
            <person name="Malmstrom R."/>
            <person name="Brazelton W.J."/>
            <person name="Woyke T."/>
            <person name="Hallam S.J."/>
            <person name="Tyson G.W."/>
            <person name="Wegener G."/>
            <person name="Boetius A."/>
            <person name="Orphan V."/>
        </authorList>
    </citation>
    <scope>NUCLEOTIDE SEQUENCE</scope>
</reference>
<sequence>MEDKEIRIEILKILREKYNSDPPGIAGNKEILSELNASEIEIDRTITYLNGKGLIDVVLRGMGEMFHVKINSCGIDWLEQSIDDELEEFVDVKADAMNQPLQETKAPHPMKLDDLIDMGEGSTIEFKSSLKWDIQNNKFNKDLEKVIVKAVAGFMNSEGGTLLIGVMDDGQIFGIESDLKKLKKGNMDGFQQAIISLISDYLGTEFTKYAHIDFEEKEEKAVCKIKVERSPQPVFFKSSGGYSEFHIRAGNTTRMLDSRETHEYIKMQWGA</sequence>
<organism evidence="2">
    <name type="scientific">Candidatus Methanogaster sp. ANME-2c ERB4</name>
    <dbReference type="NCBI Taxonomy" id="2759911"/>
    <lineage>
        <taxon>Archaea</taxon>
        <taxon>Methanobacteriati</taxon>
        <taxon>Methanobacteriota</taxon>
        <taxon>Stenosarchaea group</taxon>
        <taxon>Methanomicrobia</taxon>
        <taxon>Methanosarcinales</taxon>
        <taxon>ANME-2 cluster</taxon>
        <taxon>Candidatus Methanogasteraceae</taxon>
        <taxon>Candidatus Methanogaster</taxon>
    </lineage>
</organism>
<name>A0A7G9YHU1_9EURY</name>
<dbReference type="EMBL" id="MT631266">
    <property type="protein sequence ID" value="QNO47575.1"/>
    <property type="molecule type" value="Genomic_DNA"/>
</dbReference>